<accession>A0A5N5W531</accession>
<dbReference type="GO" id="GO:0009307">
    <property type="term" value="P:DNA restriction-modification system"/>
    <property type="evidence" value="ECO:0007669"/>
    <property type="project" value="InterPro"/>
</dbReference>
<gene>
    <name evidence="4" type="ORF">FRZ00_19865</name>
</gene>
<dbReference type="InterPro" id="IPR007560">
    <property type="entry name" value="Restrct_endonuc_IV_Mrr"/>
</dbReference>
<keyword evidence="5" id="KW-1185">Reference proteome</keyword>
<sequence>MTMPEPSVPRRGRTGRRTAFALALLAIVVCGVGLTLRTAAAHADEHPAGALVALLALGCAGAAGLRGRHRLRGAFGATAGWRGDRAAPAPEAVPPVDYTAMDAAEFERAIADLCARDGCTDVQVVGGAGDLGADVLATTPDGRRLVVQCKRYGPDHKVGSQDLQRFGGTCFTIHGAHIAALVTTSDFTGPALEYAARGGILCLDARALAAWSDGGAPPPWRQGGGAEGAERGGLAPGAYS</sequence>
<dbReference type="RefSeq" id="WP_152264399.1">
    <property type="nucleotide sequence ID" value="NZ_VOKX01000038.1"/>
</dbReference>
<keyword evidence="2" id="KW-0472">Membrane</keyword>
<evidence type="ECO:0000259" key="3">
    <source>
        <dbReference type="Pfam" id="PF04471"/>
    </source>
</evidence>
<dbReference type="GO" id="GO:0015666">
    <property type="term" value="F:restriction endodeoxyribonuclease activity"/>
    <property type="evidence" value="ECO:0007669"/>
    <property type="project" value="TreeGrafter"/>
</dbReference>
<dbReference type="InterPro" id="IPR052906">
    <property type="entry name" value="Type_IV_Methyl-Rstrct_Enzyme"/>
</dbReference>
<proteinExistence type="predicted"/>
<dbReference type="Gene3D" id="3.40.1350.10">
    <property type="match status" value="1"/>
</dbReference>
<dbReference type="OrthoDB" id="5181666at2"/>
<dbReference type="Proteomes" id="UP000327000">
    <property type="component" value="Unassembled WGS sequence"/>
</dbReference>
<keyword evidence="4" id="KW-0540">Nuclease</keyword>
<dbReference type="InterPro" id="IPR011335">
    <property type="entry name" value="Restrct_endonuc-II-like"/>
</dbReference>
<evidence type="ECO:0000256" key="2">
    <source>
        <dbReference type="SAM" id="Phobius"/>
    </source>
</evidence>
<dbReference type="GO" id="GO:0003677">
    <property type="term" value="F:DNA binding"/>
    <property type="evidence" value="ECO:0007669"/>
    <property type="project" value="InterPro"/>
</dbReference>
<keyword evidence="4" id="KW-0255">Endonuclease</keyword>
<reference evidence="4 5" key="1">
    <citation type="journal article" date="2019" name="Microb. Cell Fact.">
        <title>Exploring novel herbicidin analogues by transcriptional regulator overexpression and MS/MS molecular networking.</title>
        <authorList>
            <person name="Shi Y."/>
            <person name="Gu R."/>
            <person name="Li Y."/>
            <person name="Wang X."/>
            <person name="Ren W."/>
            <person name="Li X."/>
            <person name="Wang L."/>
            <person name="Xie Y."/>
            <person name="Hong B."/>
        </authorList>
    </citation>
    <scope>NUCLEOTIDE SEQUENCE [LARGE SCALE GENOMIC DNA]</scope>
    <source>
        <strain evidence="4 5">US-43</strain>
    </source>
</reference>
<evidence type="ECO:0000313" key="5">
    <source>
        <dbReference type="Proteomes" id="UP000327000"/>
    </source>
</evidence>
<dbReference type="InterPro" id="IPR011856">
    <property type="entry name" value="tRNA_endonuc-like_dom_sf"/>
</dbReference>
<dbReference type="EMBL" id="VOKX01000038">
    <property type="protein sequence ID" value="KAB7842196.1"/>
    <property type="molecule type" value="Genomic_DNA"/>
</dbReference>
<feature type="region of interest" description="Disordered" evidence="1">
    <location>
        <begin position="214"/>
        <end position="240"/>
    </location>
</feature>
<dbReference type="Pfam" id="PF04471">
    <property type="entry name" value="Mrr_cat"/>
    <property type="match status" value="1"/>
</dbReference>
<comment type="caution">
    <text evidence="4">The sequence shown here is derived from an EMBL/GenBank/DDBJ whole genome shotgun (WGS) entry which is preliminary data.</text>
</comment>
<feature type="transmembrane region" description="Helical" evidence="2">
    <location>
        <begin position="46"/>
        <end position="65"/>
    </location>
</feature>
<organism evidence="4 5">
    <name type="scientific">Streptomyces mobaraensis</name>
    <name type="common">Streptoverticillium mobaraense</name>
    <dbReference type="NCBI Taxonomy" id="35621"/>
    <lineage>
        <taxon>Bacteria</taxon>
        <taxon>Bacillati</taxon>
        <taxon>Actinomycetota</taxon>
        <taxon>Actinomycetes</taxon>
        <taxon>Kitasatosporales</taxon>
        <taxon>Streptomycetaceae</taxon>
        <taxon>Streptomyces</taxon>
    </lineage>
</organism>
<dbReference type="PANTHER" id="PTHR30015">
    <property type="entry name" value="MRR RESTRICTION SYSTEM PROTEIN"/>
    <property type="match status" value="1"/>
</dbReference>
<dbReference type="SUPFAM" id="SSF52980">
    <property type="entry name" value="Restriction endonuclease-like"/>
    <property type="match status" value="1"/>
</dbReference>
<keyword evidence="2" id="KW-0812">Transmembrane</keyword>
<keyword evidence="4" id="KW-0378">Hydrolase</keyword>
<feature type="transmembrane region" description="Helical" evidence="2">
    <location>
        <begin position="20"/>
        <end position="40"/>
    </location>
</feature>
<dbReference type="AlphaFoldDB" id="A0A5N5W531"/>
<evidence type="ECO:0000313" key="4">
    <source>
        <dbReference type="EMBL" id="KAB7842196.1"/>
    </source>
</evidence>
<protein>
    <submittedName>
        <fullName evidence="4">Restriction endonuclease</fullName>
    </submittedName>
</protein>
<keyword evidence="2" id="KW-1133">Transmembrane helix</keyword>
<evidence type="ECO:0000256" key="1">
    <source>
        <dbReference type="SAM" id="MobiDB-lite"/>
    </source>
</evidence>
<dbReference type="PANTHER" id="PTHR30015:SF6">
    <property type="entry name" value="SLL1429 PROTEIN"/>
    <property type="match status" value="1"/>
</dbReference>
<feature type="domain" description="Restriction endonuclease type IV Mrr" evidence="3">
    <location>
        <begin position="100"/>
        <end position="211"/>
    </location>
</feature>
<name>A0A5N5W531_STRMB</name>